<organism evidence="1 2">
    <name type="scientific">Novosphingobium lindaniclasticum LE124</name>
    <dbReference type="NCBI Taxonomy" id="1096930"/>
    <lineage>
        <taxon>Bacteria</taxon>
        <taxon>Pseudomonadati</taxon>
        <taxon>Pseudomonadota</taxon>
        <taxon>Alphaproteobacteria</taxon>
        <taxon>Sphingomonadales</taxon>
        <taxon>Sphingomonadaceae</taxon>
        <taxon>Novosphingobium</taxon>
    </lineage>
</organism>
<accession>T0HSQ7</accession>
<dbReference type="AlphaFoldDB" id="T0HSQ7"/>
<keyword evidence="2" id="KW-1185">Reference proteome</keyword>
<comment type="caution">
    <text evidence="1">The sequence shown here is derived from an EMBL/GenBank/DDBJ whole genome shotgun (WGS) entry which is preliminary data.</text>
</comment>
<proteinExistence type="predicted"/>
<sequence length="33" mass="3384">MEALPDGALPKGCRLLADVAAALKPACRASMDK</sequence>
<gene>
    <name evidence="1" type="ORF">L284_11065</name>
</gene>
<protein>
    <submittedName>
        <fullName evidence="1">Uncharacterized protein</fullName>
    </submittedName>
</protein>
<evidence type="ECO:0000313" key="2">
    <source>
        <dbReference type="Proteomes" id="UP000015527"/>
    </source>
</evidence>
<dbReference type="EMBL" id="ATHL01000076">
    <property type="protein sequence ID" value="EQB15168.1"/>
    <property type="molecule type" value="Genomic_DNA"/>
</dbReference>
<evidence type="ECO:0000313" key="1">
    <source>
        <dbReference type="EMBL" id="EQB15168.1"/>
    </source>
</evidence>
<name>T0HSQ7_9SPHN</name>
<dbReference type="Proteomes" id="UP000015527">
    <property type="component" value="Unassembled WGS sequence"/>
</dbReference>
<reference evidence="1 2" key="1">
    <citation type="journal article" date="2013" name="Genome Announc.">
        <title>Genome Sequence of Novosphingobium lindaniclasticum LE124T, Isolated from a Hexachlorocyclohexane Dumpsite.</title>
        <authorList>
            <person name="Saxena A."/>
            <person name="Nayyar N."/>
            <person name="Sangwan N."/>
            <person name="Kumari R."/>
            <person name="Khurana J.P."/>
            <person name="Lal R."/>
        </authorList>
    </citation>
    <scope>NUCLEOTIDE SEQUENCE [LARGE SCALE GENOMIC DNA]</scope>
    <source>
        <strain evidence="1 2">LE124</strain>
    </source>
</reference>